<reference evidence="4" key="1">
    <citation type="journal article" date="2019" name="Gigascience">
        <title>De novo genome assembly of the endangered Acer yangbiense, a plant species with extremely small populations endemic to Yunnan Province, China.</title>
        <authorList>
            <person name="Yang J."/>
            <person name="Wariss H.M."/>
            <person name="Tao L."/>
            <person name="Zhang R."/>
            <person name="Yun Q."/>
            <person name="Hollingsworth P."/>
            <person name="Dao Z."/>
            <person name="Luo G."/>
            <person name="Guo H."/>
            <person name="Ma Y."/>
            <person name="Sun W."/>
        </authorList>
    </citation>
    <scope>NUCLEOTIDE SEQUENCE [LARGE SCALE GENOMIC DNA]</scope>
    <source>
        <strain evidence="4">cv. Malutang</strain>
    </source>
</reference>
<comment type="caution">
    <text evidence="3">The sequence shown here is derived from an EMBL/GenBank/DDBJ whole genome shotgun (WGS) entry which is preliminary data.</text>
</comment>
<dbReference type="PANTHER" id="PTHR33512:SF14">
    <property type="entry name" value="EXPRESSED PROTEIN"/>
    <property type="match status" value="1"/>
</dbReference>
<protein>
    <submittedName>
        <fullName evidence="3">Uncharacterized protein</fullName>
    </submittedName>
</protein>
<dbReference type="Pfam" id="PF06697">
    <property type="entry name" value="DUF1191"/>
    <property type="match status" value="1"/>
</dbReference>
<feature type="region of interest" description="Disordered" evidence="1">
    <location>
        <begin position="256"/>
        <end position="290"/>
    </location>
</feature>
<feature type="chain" id="PRO_5022930589" evidence="2">
    <location>
        <begin position="32"/>
        <end position="369"/>
    </location>
</feature>
<keyword evidence="2" id="KW-0732">Signal</keyword>
<dbReference type="AlphaFoldDB" id="A0A5C7IAK1"/>
<evidence type="ECO:0000256" key="1">
    <source>
        <dbReference type="SAM" id="MobiDB-lite"/>
    </source>
</evidence>
<evidence type="ECO:0000313" key="4">
    <source>
        <dbReference type="Proteomes" id="UP000323000"/>
    </source>
</evidence>
<organism evidence="3 4">
    <name type="scientific">Acer yangbiense</name>
    <dbReference type="NCBI Taxonomy" id="1000413"/>
    <lineage>
        <taxon>Eukaryota</taxon>
        <taxon>Viridiplantae</taxon>
        <taxon>Streptophyta</taxon>
        <taxon>Embryophyta</taxon>
        <taxon>Tracheophyta</taxon>
        <taxon>Spermatophyta</taxon>
        <taxon>Magnoliopsida</taxon>
        <taxon>eudicotyledons</taxon>
        <taxon>Gunneridae</taxon>
        <taxon>Pentapetalae</taxon>
        <taxon>rosids</taxon>
        <taxon>malvids</taxon>
        <taxon>Sapindales</taxon>
        <taxon>Sapindaceae</taxon>
        <taxon>Hippocastanoideae</taxon>
        <taxon>Acereae</taxon>
        <taxon>Acer</taxon>
    </lineage>
</organism>
<dbReference type="Proteomes" id="UP000323000">
    <property type="component" value="Chromosome 3"/>
</dbReference>
<dbReference type="PANTHER" id="PTHR33512">
    <property type="entry name" value="PROTEIN, PUTATIVE (DUF1191)-RELATED"/>
    <property type="match status" value="1"/>
</dbReference>
<dbReference type="InterPro" id="IPR010605">
    <property type="entry name" value="DUF1191"/>
</dbReference>
<accession>A0A5C7IAK1</accession>
<proteinExistence type="predicted"/>
<sequence length="369" mass="40920">MGHLLLLRSLTMLLLVVPVCLFSFSFPCIMAQSDTKTSARALDALLQDYAYSAFVRPRTGIVYNGYVPSNLTGMKIAAMRLRSGSLRTRGVKIYKEFGIPIGVTESPYVERLVLVYQNLGNWSKTYYPLPGYTYLSPVLGLLAYDASNLTATNLLELEIRASGDPLSITFQDMMSAPAGSVAKCVWFDLHGLTHFSNATSGNTCSTTEQGHFSIVVESVAPSPSPSPRREKKKSNSKVWIIVGFVHGSRSSMELVEKDDDQMKQLQQQDDLKSSSNFSTGGGESGHDHHDDPSKYSINRGYCNCHNNSDAYCADICPDKCVRKFCYQCYCQCELPRQFSPNFVIACGVPAGLNKIKNLHVWFLFFINKG</sequence>
<keyword evidence="4" id="KW-1185">Reference proteome</keyword>
<gene>
    <name evidence="3" type="ORF">EZV62_007044</name>
</gene>
<feature type="signal peptide" evidence="2">
    <location>
        <begin position="1"/>
        <end position="31"/>
    </location>
</feature>
<evidence type="ECO:0000313" key="3">
    <source>
        <dbReference type="EMBL" id="TXG65769.1"/>
    </source>
</evidence>
<dbReference type="OrthoDB" id="1925347at2759"/>
<dbReference type="EMBL" id="VAHF01000003">
    <property type="protein sequence ID" value="TXG65769.1"/>
    <property type="molecule type" value="Genomic_DNA"/>
</dbReference>
<evidence type="ECO:0000256" key="2">
    <source>
        <dbReference type="SAM" id="SignalP"/>
    </source>
</evidence>
<name>A0A5C7IAK1_9ROSI</name>
<dbReference type="GO" id="GO:0016020">
    <property type="term" value="C:membrane"/>
    <property type="evidence" value="ECO:0007669"/>
    <property type="project" value="TreeGrafter"/>
</dbReference>